<evidence type="ECO:0000259" key="1">
    <source>
        <dbReference type="PROSITE" id="PS50887"/>
    </source>
</evidence>
<evidence type="ECO:0000313" key="5">
    <source>
        <dbReference type="Proteomes" id="UP001055437"/>
    </source>
</evidence>
<dbReference type="InterPro" id="IPR052155">
    <property type="entry name" value="Biofilm_reg_signaling"/>
</dbReference>
<dbReference type="GeneID" id="303559930"/>
<dbReference type="Gene3D" id="3.30.70.270">
    <property type="match status" value="1"/>
</dbReference>
<dbReference type="CDD" id="cd01949">
    <property type="entry name" value="GGDEF"/>
    <property type="match status" value="1"/>
</dbReference>
<accession>A0A9N7JKX4</accession>
<dbReference type="InterPro" id="IPR043128">
    <property type="entry name" value="Rev_trsase/Diguanyl_cyclase"/>
</dbReference>
<reference evidence="3" key="2">
    <citation type="submission" date="2022-06" db="EMBL/GenBank/DDBJ databases">
        <authorList>
            <person name="Holder M.E."/>
            <person name="Ajami N.J."/>
            <person name="Petrosino J.F."/>
        </authorList>
    </citation>
    <scope>NUCLEOTIDE SEQUENCE</scope>
    <source>
        <strain evidence="3">RMA 8861</strain>
    </source>
</reference>
<dbReference type="AlphaFoldDB" id="A0A9N7JKX4"/>
<dbReference type="Proteomes" id="UP000280586">
    <property type="component" value="Chromosome"/>
</dbReference>
<gene>
    <name evidence="2" type="ORF">CP523_04420</name>
    <name evidence="3" type="ORF">NH397_12665</name>
</gene>
<dbReference type="NCBIfam" id="TIGR00254">
    <property type="entry name" value="GGDEF"/>
    <property type="match status" value="1"/>
</dbReference>
<feature type="domain" description="GGDEF" evidence="1">
    <location>
        <begin position="221"/>
        <end position="354"/>
    </location>
</feature>
<dbReference type="SUPFAM" id="SSF55073">
    <property type="entry name" value="Nucleotide cyclase"/>
    <property type="match status" value="1"/>
</dbReference>
<keyword evidence="5" id="KW-1185">Reference proteome</keyword>
<dbReference type="PROSITE" id="PS50887">
    <property type="entry name" value="GGDEF"/>
    <property type="match status" value="1"/>
</dbReference>
<dbReference type="RefSeq" id="WP_120140539.1">
    <property type="nucleotide sequence ID" value="NZ_CP023671.1"/>
</dbReference>
<dbReference type="Proteomes" id="UP001055437">
    <property type="component" value="Chromosome"/>
</dbReference>
<evidence type="ECO:0000313" key="4">
    <source>
        <dbReference type="Proteomes" id="UP000280586"/>
    </source>
</evidence>
<dbReference type="PANTHER" id="PTHR44757">
    <property type="entry name" value="DIGUANYLATE CYCLASE DGCP"/>
    <property type="match status" value="1"/>
</dbReference>
<dbReference type="Pfam" id="PF00990">
    <property type="entry name" value="GGDEF"/>
    <property type="match status" value="1"/>
</dbReference>
<dbReference type="InterPro" id="IPR029016">
    <property type="entry name" value="GAF-like_dom_sf"/>
</dbReference>
<dbReference type="Gene3D" id="3.30.450.40">
    <property type="match status" value="1"/>
</dbReference>
<dbReference type="KEGG" id="csep:CP523_04420"/>
<organism evidence="2 4">
    <name type="scientific">Clostridium septicum</name>
    <dbReference type="NCBI Taxonomy" id="1504"/>
    <lineage>
        <taxon>Bacteria</taxon>
        <taxon>Bacillati</taxon>
        <taxon>Bacillota</taxon>
        <taxon>Clostridia</taxon>
        <taxon>Eubacteriales</taxon>
        <taxon>Clostridiaceae</taxon>
        <taxon>Clostridium</taxon>
    </lineage>
</organism>
<reference evidence="2 4" key="1">
    <citation type="submission" date="2017-09" db="EMBL/GenBank/DDBJ databases">
        <authorList>
            <person name="Thomas P."/>
            <person name="Seyboldt C."/>
        </authorList>
    </citation>
    <scope>NUCLEOTIDE SEQUENCE [LARGE SCALE GENOMIC DNA]</scope>
    <source>
        <strain evidence="2 4">DSM 7534</strain>
    </source>
</reference>
<dbReference type="EMBL" id="CP023671">
    <property type="protein sequence ID" value="AYE33771.1"/>
    <property type="molecule type" value="Genomic_DNA"/>
</dbReference>
<dbReference type="PANTHER" id="PTHR44757:SF2">
    <property type="entry name" value="BIOFILM ARCHITECTURE MAINTENANCE PROTEIN MBAA"/>
    <property type="match status" value="1"/>
</dbReference>
<dbReference type="InterPro" id="IPR000160">
    <property type="entry name" value="GGDEF_dom"/>
</dbReference>
<proteinExistence type="predicted"/>
<dbReference type="EMBL" id="CP099799">
    <property type="protein sequence ID" value="USS00331.1"/>
    <property type="molecule type" value="Genomic_DNA"/>
</dbReference>
<dbReference type="InterPro" id="IPR029787">
    <property type="entry name" value="Nucleotide_cyclase"/>
</dbReference>
<sequence length="672" mass="77956">MSLNNVHNIDVLKNILSDLYLKYGTTDETLRLSQLVDVLVKNQQNIIVKIRENEERFKNIICAASDMIFEIDINNNTLLYSREGLPYELSSINKTSENIYSSLFDNIANTFIHPNDYNEFKKLFSLKNVIDLIMAGKEPPYMDVRILKNNKYIWVTCAVTPAISKIEDQIILMVYAKNIHDKKLKELEMIRKTQRDPLTDLYNKSFTISKIENILTKPLITHYYLIIIDMDNFSLINKNLGHSFGDAVLQDISKKIRSVFKDADVIGRVGGDEFIVFTKEIDNKSSLVYKLDKLKILLKQSFGRNDDKVELSASMGISSYPEDGTVLDELGKAAQKALYISKVNTKDSYYFYDPTIHFQQNGFFKSSIDESNSQYLLSDINNNIFEYIFRILYETKDTYTAINLILKIIGEHFNINRVYIYELSEDCDYCCNTFEWCNEGVSPKLNIFKSISVKEFDIYSPYFDDNGLFFCNNINTLPPPLLKLVKKQNVKSFLQYSICDDGKFRGFVGFDECFKENRNWSFEEIKILKLVSNIVSTFLLKERSYNNLLKSVKINNSILDNVNSYTYAVDSESYELVFINKKIRTLIPHAKIGDKCYNVIFKGQNSPCKSCPIKLLKKSNNCTEDSIELYNEYYKLLVNSTASKLEWEENKGTYLIHCYDITKYKKTSSKKQ</sequence>
<evidence type="ECO:0000313" key="3">
    <source>
        <dbReference type="EMBL" id="USS00331.1"/>
    </source>
</evidence>
<name>A0A9N7JKX4_CLOSE</name>
<dbReference type="Gene3D" id="3.30.450.20">
    <property type="entry name" value="PAS domain"/>
    <property type="match status" value="1"/>
</dbReference>
<dbReference type="SMART" id="SM00267">
    <property type="entry name" value="GGDEF"/>
    <property type="match status" value="1"/>
</dbReference>
<dbReference type="SUPFAM" id="SSF55781">
    <property type="entry name" value="GAF domain-like"/>
    <property type="match status" value="1"/>
</dbReference>
<protein>
    <submittedName>
        <fullName evidence="3">Sensor domain-containing diguanylate cyclase</fullName>
    </submittedName>
</protein>
<evidence type="ECO:0000313" key="2">
    <source>
        <dbReference type="EMBL" id="AYE33771.1"/>
    </source>
</evidence>